<gene>
    <name evidence="3" type="ORF">SAMN04487969_11339</name>
</gene>
<dbReference type="SUPFAM" id="SSF51206">
    <property type="entry name" value="cAMP-binding domain-like"/>
    <property type="match status" value="1"/>
</dbReference>
<dbReference type="PROSITE" id="PS50042">
    <property type="entry name" value="CNMP_BINDING_3"/>
    <property type="match status" value="1"/>
</dbReference>
<organism evidence="3 4">
    <name type="scientific">Paenibacillus algorifonticola</name>
    <dbReference type="NCBI Taxonomy" id="684063"/>
    <lineage>
        <taxon>Bacteria</taxon>
        <taxon>Bacillati</taxon>
        <taxon>Bacillota</taxon>
        <taxon>Bacilli</taxon>
        <taxon>Bacillales</taxon>
        <taxon>Paenibacillaceae</taxon>
        <taxon>Paenibacillus</taxon>
    </lineage>
</organism>
<accession>A0A1I2FS30</accession>
<dbReference type="GO" id="GO:0016301">
    <property type="term" value="F:kinase activity"/>
    <property type="evidence" value="ECO:0007669"/>
    <property type="project" value="UniProtKB-KW"/>
</dbReference>
<evidence type="ECO:0000259" key="2">
    <source>
        <dbReference type="PROSITE" id="PS50042"/>
    </source>
</evidence>
<dbReference type="AlphaFoldDB" id="A0A1I2FS30"/>
<proteinExistence type="predicted"/>
<name>A0A1I2FS30_9BACL</name>
<keyword evidence="4" id="KW-1185">Reference proteome</keyword>
<dbReference type="Pfam" id="PF00027">
    <property type="entry name" value="cNMP_binding"/>
    <property type="match status" value="1"/>
</dbReference>
<dbReference type="Gene3D" id="2.60.120.10">
    <property type="entry name" value="Jelly Rolls"/>
    <property type="match status" value="1"/>
</dbReference>
<protein>
    <submittedName>
        <fullName evidence="3">cAMP-binding domain of CRP or a regulatory subunit of cAMP-dependent protein kinases</fullName>
    </submittedName>
</protein>
<evidence type="ECO:0000256" key="1">
    <source>
        <dbReference type="ARBA" id="ARBA00023159"/>
    </source>
</evidence>
<dbReference type="InterPro" id="IPR000595">
    <property type="entry name" value="cNMP-bd_dom"/>
</dbReference>
<dbReference type="OrthoDB" id="9798104at2"/>
<evidence type="ECO:0000313" key="4">
    <source>
        <dbReference type="Proteomes" id="UP000183410"/>
    </source>
</evidence>
<dbReference type="InterPro" id="IPR018490">
    <property type="entry name" value="cNMP-bd_dom_sf"/>
</dbReference>
<dbReference type="RefSeq" id="WP_046232913.1">
    <property type="nucleotide sequence ID" value="NZ_FONN01000013.1"/>
</dbReference>
<dbReference type="Proteomes" id="UP000183410">
    <property type="component" value="Unassembled WGS sequence"/>
</dbReference>
<dbReference type="CDD" id="cd00038">
    <property type="entry name" value="CAP_ED"/>
    <property type="match status" value="1"/>
</dbReference>
<feature type="domain" description="Cyclic nucleotide-binding" evidence="2">
    <location>
        <begin position="33"/>
        <end position="117"/>
    </location>
</feature>
<dbReference type="EMBL" id="FONN01000013">
    <property type="protein sequence ID" value="SFF07598.1"/>
    <property type="molecule type" value="Genomic_DNA"/>
</dbReference>
<sequence length="193" mass="22854">MTHRWESIFTWLQQISPIPEEEWQAFKRLTVHKTFAKNSHFIREGERADCIGLCVSGLFRLYYTTPDGVEFNKSFCAKNDFIAAYSSLLESVPAYFSIQALMDSELMIIPYKDFQSLYDRHICWERLGRALIEQLYVKKERRERELLFLSAEARYRIFLEKYAPEAKHIPQYHVASYLGITPVALSRIRRKLT</sequence>
<keyword evidence="3" id="KW-0808">Transferase</keyword>
<keyword evidence="3" id="KW-0418">Kinase</keyword>
<evidence type="ECO:0000313" key="3">
    <source>
        <dbReference type="EMBL" id="SFF07598.1"/>
    </source>
</evidence>
<keyword evidence="1" id="KW-0010">Activator</keyword>
<reference evidence="4" key="1">
    <citation type="submission" date="2016-10" db="EMBL/GenBank/DDBJ databases">
        <authorList>
            <person name="Varghese N."/>
            <person name="Submissions S."/>
        </authorList>
    </citation>
    <scope>NUCLEOTIDE SEQUENCE [LARGE SCALE GENOMIC DNA]</scope>
    <source>
        <strain evidence="4">CGMCC 1.10223</strain>
    </source>
</reference>
<dbReference type="InterPro" id="IPR014710">
    <property type="entry name" value="RmlC-like_jellyroll"/>
</dbReference>